<gene>
    <name evidence="1" type="ORF">OPDIPICF_04366</name>
</gene>
<keyword evidence="2" id="KW-1185">Reference proteome</keyword>
<dbReference type="Proteomes" id="UP000441399">
    <property type="component" value="Unassembled WGS sequence"/>
</dbReference>
<organism evidence="1 2">
    <name type="scientific">BD1-7 clade bacterium</name>
    <dbReference type="NCBI Taxonomy" id="2029982"/>
    <lineage>
        <taxon>Bacteria</taxon>
        <taxon>Pseudomonadati</taxon>
        <taxon>Pseudomonadota</taxon>
        <taxon>Gammaproteobacteria</taxon>
        <taxon>Cellvibrionales</taxon>
        <taxon>Spongiibacteraceae</taxon>
        <taxon>BD1-7 clade</taxon>
    </lineage>
</organism>
<name>A0A5S9PBF2_9GAMM</name>
<dbReference type="EMBL" id="CACSIO010000006">
    <property type="protein sequence ID" value="CAA0100889.1"/>
    <property type="molecule type" value="Genomic_DNA"/>
</dbReference>
<evidence type="ECO:0000313" key="1">
    <source>
        <dbReference type="EMBL" id="CAA0100889.1"/>
    </source>
</evidence>
<sequence length="67" mass="8456">MLLFLMLIFRHQQLNKYVQWINKFTMLTITNKNCKPMIKINIRVINKYFRRKYIAEQYYIFFNKLNC</sequence>
<evidence type="ECO:0000313" key="2">
    <source>
        <dbReference type="Proteomes" id="UP000441399"/>
    </source>
</evidence>
<dbReference type="AlphaFoldDB" id="A0A5S9PBF2"/>
<accession>A0A5S9PBF2</accession>
<proteinExistence type="predicted"/>
<reference evidence="1 2" key="1">
    <citation type="submission" date="2019-11" db="EMBL/GenBank/DDBJ databases">
        <authorList>
            <person name="Holert J."/>
        </authorList>
    </citation>
    <scope>NUCLEOTIDE SEQUENCE [LARGE SCALE GENOMIC DNA]</scope>
    <source>
        <strain evidence="1">SB11_3</strain>
    </source>
</reference>
<protein>
    <submittedName>
        <fullName evidence="1">Uncharacterized protein</fullName>
    </submittedName>
</protein>